<feature type="domain" description="Mandelate racemase/muconate lactonizing enzyme N-terminal" evidence="2">
    <location>
        <begin position="17"/>
        <end position="113"/>
    </location>
</feature>
<dbReference type="PANTHER" id="PTHR48080">
    <property type="entry name" value="D-GALACTONATE DEHYDRATASE-RELATED"/>
    <property type="match status" value="1"/>
</dbReference>
<evidence type="ECO:0000256" key="1">
    <source>
        <dbReference type="ARBA" id="ARBA00023239"/>
    </source>
</evidence>
<gene>
    <name evidence="3" type="ORF">METZ01_LOCUS342027</name>
</gene>
<accession>A0A382QUK4</accession>
<reference evidence="3" key="1">
    <citation type="submission" date="2018-05" db="EMBL/GenBank/DDBJ databases">
        <authorList>
            <person name="Lanie J.A."/>
            <person name="Ng W.-L."/>
            <person name="Kazmierczak K.M."/>
            <person name="Andrzejewski T.M."/>
            <person name="Davidsen T.M."/>
            <person name="Wayne K.J."/>
            <person name="Tettelin H."/>
            <person name="Glass J.I."/>
            <person name="Rusch D."/>
            <person name="Podicherti R."/>
            <person name="Tsui H.-C.T."/>
            <person name="Winkler M.E."/>
        </authorList>
    </citation>
    <scope>NUCLEOTIDE SEQUENCE</scope>
</reference>
<evidence type="ECO:0000313" key="3">
    <source>
        <dbReference type="EMBL" id="SVC89173.1"/>
    </source>
</evidence>
<dbReference type="PANTHER" id="PTHR48080:SF2">
    <property type="entry name" value="D-GALACTONATE DEHYDRATASE"/>
    <property type="match status" value="1"/>
</dbReference>
<dbReference type="InterPro" id="IPR013341">
    <property type="entry name" value="Mandelate_racemase_N_dom"/>
</dbReference>
<dbReference type="InterPro" id="IPR036849">
    <property type="entry name" value="Enolase-like_C_sf"/>
</dbReference>
<dbReference type="Gene3D" id="3.20.20.120">
    <property type="entry name" value="Enolase-like C-terminal domain"/>
    <property type="match status" value="1"/>
</dbReference>
<dbReference type="InterPro" id="IPR034593">
    <property type="entry name" value="DgoD-like"/>
</dbReference>
<keyword evidence="1" id="KW-0456">Lyase</keyword>
<dbReference type="EMBL" id="UINC01117028">
    <property type="protein sequence ID" value="SVC89173.1"/>
    <property type="molecule type" value="Genomic_DNA"/>
</dbReference>
<sequence>MKITDVEVIKWHPGTGKNFIYIKLSTDAGITGWGEAYSQSDRDTQIETHVDQLSRYLIDRDPFHIRHFMHVAHEDFATKRSAMDLHCALSGIEIAMWDIVGKVLDQPIYNLIGGPVRPHIRVYANGWSGGSADEKAQTAAILVEERGFN</sequence>
<evidence type="ECO:0000259" key="2">
    <source>
        <dbReference type="Pfam" id="PF02746"/>
    </source>
</evidence>
<protein>
    <recommendedName>
        <fullName evidence="2">Mandelate racemase/muconate lactonizing enzyme N-terminal domain-containing protein</fullName>
    </recommendedName>
</protein>
<dbReference type="InterPro" id="IPR029017">
    <property type="entry name" value="Enolase-like_N"/>
</dbReference>
<name>A0A382QUK4_9ZZZZ</name>
<dbReference type="Pfam" id="PF02746">
    <property type="entry name" value="MR_MLE_N"/>
    <property type="match status" value="1"/>
</dbReference>
<feature type="non-terminal residue" evidence="3">
    <location>
        <position position="149"/>
    </location>
</feature>
<organism evidence="3">
    <name type="scientific">marine metagenome</name>
    <dbReference type="NCBI Taxonomy" id="408172"/>
    <lineage>
        <taxon>unclassified sequences</taxon>
        <taxon>metagenomes</taxon>
        <taxon>ecological metagenomes</taxon>
    </lineage>
</organism>
<dbReference type="GO" id="GO:0016829">
    <property type="term" value="F:lyase activity"/>
    <property type="evidence" value="ECO:0007669"/>
    <property type="project" value="UniProtKB-KW"/>
</dbReference>
<proteinExistence type="predicted"/>
<dbReference type="SUPFAM" id="SSF54826">
    <property type="entry name" value="Enolase N-terminal domain-like"/>
    <property type="match status" value="1"/>
</dbReference>
<dbReference type="AlphaFoldDB" id="A0A382QUK4"/>
<dbReference type="Gene3D" id="3.30.390.10">
    <property type="entry name" value="Enolase-like, N-terminal domain"/>
    <property type="match status" value="1"/>
</dbReference>